<keyword evidence="3" id="KW-1185">Reference proteome</keyword>
<reference evidence="2" key="1">
    <citation type="submission" date="2020-05" db="EMBL/GenBank/DDBJ databases">
        <title>Phylogenomic resolution of chytrid fungi.</title>
        <authorList>
            <person name="Stajich J.E."/>
            <person name="Amses K."/>
            <person name="Simmons R."/>
            <person name="Seto K."/>
            <person name="Myers J."/>
            <person name="Bonds A."/>
            <person name="Quandt C.A."/>
            <person name="Barry K."/>
            <person name="Liu P."/>
            <person name="Grigoriev I."/>
            <person name="Longcore J.E."/>
            <person name="James T.Y."/>
        </authorList>
    </citation>
    <scope>NUCLEOTIDE SEQUENCE</scope>
    <source>
        <strain evidence="2">JEL0379</strain>
    </source>
</reference>
<evidence type="ECO:0000313" key="2">
    <source>
        <dbReference type="EMBL" id="KAJ3166561.1"/>
    </source>
</evidence>
<name>A0AAD5XL45_9FUNG</name>
<comment type="caution">
    <text evidence="2">The sequence shown here is derived from an EMBL/GenBank/DDBJ whole genome shotgun (WGS) entry which is preliminary data.</text>
</comment>
<keyword evidence="1" id="KW-0472">Membrane</keyword>
<sequence length="439" mass="48858">MTNRLPGAARSSLLLFEGLPNRGKLIRVGTAVLFLLLITSFLARLYHFDPPTRRAEESPTISRSEPLACEFENECGSWGNAYARMHAAILRGDPGVPPRLAVSIASDTGTADRLTGIVTGFLYALLSGFDIALESPYINWTAPHYDPLLYEHLKLTWEGIKNNPNPRIADPRVNKEIYDSFYWTNRDPANTFLTSNLSTYPNEKPSHVFFASNRGGSYRLFSNPYHRQQLLDMGLRPEATFRCIFHYLFRPRPAVEKIMAPLRAKIHQQGSLVIGIKIRVGDAIFTGGDTTSVEAFAHYFDCAAQIQATRAYPGQRVVWHLVTESMSLRQKAKEKYGDLLVTDLEHEATHAALCAEAAAGKVCKDSHGLSPLETGFADMLLFSEADFHVIPSNSGFGMQGAWLHRHDFGHIYMIGDGPRSCGVFDYDSNEALAISWSGI</sequence>
<dbReference type="Proteomes" id="UP001212152">
    <property type="component" value="Unassembled WGS sequence"/>
</dbReference>
<dbReference type="EMBL" id="JADGJQ010000167">
    <property type="protein sequence ID" value="KAJ3166561.1"/>
    <property type="molecule type" value="Genomic_DNA"/>
</dbReference>
<organism evidence="2 3">
    <name type="scientific">Geranomyces variabilis</name>
    <dbReference type="NCBI Taxonomy" id="109894"/>
    <lineage>
        <taxon>Eukaryota</taxon>
        <taxon>Fungi</taxon>
        <taxon>Fungi incertae sedis</taxon>
        <taxon>Chytridiomycota</taxon>
        <taxon>Chytridiomycota incertae sedis</taxon>
        <taxon>Chytridiomycetes</taxon>
        <taxon>Spizellomycetales</taxon>
        <taxon>Powellomycetaceae</taxon>
        <taxon>Geranomyces</taxon>
    </lineage>
</organism>
<keyword evidence="1" id="KW-0812">Transmembrane</keyword>
<accession>A0AAD5XL45</accession>
<evidence type="ECO:0000256" key="1">
    <source>
        <dbReference type="SAM" id="Phobius"/>
    </source>
</evidence>
<evidence type="ECO:0000313" key="3">
    <source>
        <dbReference type="Proteomes" id="UP001212152"/>
    </source>
</evidence>
<dbReference type="Gene3D" id="3.40.50.11350">
    <property type="match status" value="1"/>
</dbReference>
<proteinExistence type="predicted"/>
<feature type="transmembrane region" description="Helical" evidence="1">
    <location>
        <begin position="25"/>
        <end position="46"/>
    </location>
</feature>
<gene>
    <name evidence="2" type="ORF">HDU87_002076</name>
</gene>
<dbReference type="AlphaFoldDB" id="A0AAD5XL45"/>
<protein>
    <submittedName>
        <fullName evidence="2">Uncharacterized protein</fullName>
    </submittedName>
</protein>
<keyword evidence="1" id="KW-1133">Transmembrane helix</keyword>